<evidence type="ECO:0000313" key="3">
    <source>
        <dbReference type="EMBL" id="MZR15392.1"/>
    </source>
</evidence>
<dbReference type="AlphaFoldDB" id="A0A845M7T1"/>
<dbReference type="Gene3D" id="3.30.300.30">
    <property type="match status" value="1"/>
</dbReference>
<dbReference type="Pfam" id="PF13193">
    <property type="entry name" value="AMP-binding_C"/>
    <property type="match status" value="1"/>
</dbReference>
<dbReference type="PANTHER" id="PTHR43767">
    <property type="entry name" value="LONG-CHAIN-FATTY-ACID--COA LIGASE"/>
    <property type="match status" value="1"/>
</dbReference>
<evidence type="ECO:0000313" key="4">
    <source>
        <dbReference type="Proteomes" id="UP000467322"/>
    </source>
</evidence>
<comment type="caution">
    <text evidence="3">The sequence shown here is derived from an EMBL/GenBank/DDBJ whole genome shotgun (WGS) entry which is preliminary data.</text>
</comment>
<feature type="domain" description="AMP-dependent synthetase/ligase" evidence="1">
    <location>
        <begin position="36"/>
        <end position="398"/>
    </location>
</feature>
<dbReference type="InterPro" id="IPR050237">
    <property type="entry name" value="ATP-dep_AMP-bd_enzyme"/>
</dbReference>
<sequence>MEDDMNDLPRIRHEVLYGDRVVRCFADRPRNVDAMFRTAVAGFADRVAVIDEERRVTYADLDRQVEAMASGLMALGFQPGERIALLMGNELEFVVAVLAIARAGLISVPLNTRQRMPEIEFVLNQNTSSALIADAKHAENIPPRSDVPQLRAVYLVGEDGGYPESEPLSAIPAAAKAGTEFPHVEEEDTLCLLYTSGTTGKPKGAMLTHVSSIHSVMHYAWAFKLQEGDVAFLSVPASHVTGLIAIILSAIHVGGTTVIVREFKARRFLEMAAKEQINYSLMVPAMYNLCLLDPDFRSFDLDCWRVAGFGGAPMPQSTIAALARDLPNMVLHNVYGSTETTSPVTIMPGGQIAEHADTVGQVLPLADIIVVDDAGREVAPGESGELLIGGPMVVPGYWENPEGNAKGFTGGYWVSGDIGSKDENGFVRVFDRKKDMINRAGFKVYCIEVEDVLASHSLVVEAAVVGVPDDVLGERVHAYIFLDGNQVDADEIKNYCSARLSDYKVPDLVTFLDGPLPRNANGKVLKNVLRDIKTA</sequence>
<dbReference type="Gene3D" id="3.40.50.12780">
    <property type="entry name" value="N-terminal domain of ligase-like"/>
    <property type="match status" value="1"/>
</dbReference>
<dbReference type="InterPro" id="IPR000873">
    <property type="entry name" value="AMP-dep_synth/lig_dom"/>
</dbReference>
<dbReference type="Pfam" id="PF00501">
    <property type="entry name" value="AMP-binding"/>
    <property type="match status" value="1"/>
</dbReference>
<proteinExistence type="predicted"/>
<protein>
    <submittedName>
        <fullName evidence="3">AMP-binding protein</fullName>
    </submittedName>
</protein>
<dbReference type="GO" id="GO:0016878">
    <property type="term" value="F:acid-thiol ligase activity"/>
    <property type="evidence" value="ECO:0007669"/>
    <property type="project" value="UniProtKB-ARBA"/>
</dbReference>
<evidence type="ECO:0000259" key="1">
    <source>
        <dbReference type="Pfam" id="PF00501"/>
    </source>
</evidence>
<keyword evidence="4" id="KW-1185">Reference proteome</keyword>
<dbReference type="EMBL" id="WTUX01000065">
    <property type="protein sequence ID" value="MZR15392.1"/>
    <property type="molecule type" value="Genomic_DNA"/>
</dbReference>
<accession>A0A845M7T1</accession>
<dbReference type="InterPro" id="IPR045851">
    <property type="entry name" value="AMP-bd_C_sf"/>
</dbReference>
<reference evidence="3 4" key="1">
    <citation type="submission" date="2019-12" db="EMBL/GenBank/DDBJ databases">
        <title>Maritimibacter sp. nov. sp. isolated from sea sand.</title>
        <authorList>
            <person name="Kim J."/>
            <person name="Jeong S.E."/>
            <person name="Jung H.S."/>
            <person name="Jeon C.O."/>
        </authorList>
    </citation>
    <scope>NUCLEOTIDE SEQUENCE [LARGE SCALE GENOMIC DNA]</scope>
    <source>
        <strain evidence="3 4">DP07</strain>
    </source>
</reference>
<dbReference type="PROSITE" id="PS00455">
    <property type="entry name" value="AMP_BINDING"/>
    <property type="match status" value="1"/>
</dbReference>
<dbReference type="SUPFAM" id="SSF56801">
    <property type="entry name" value="Acetyl-CoA synthetase-like"/>
    <property type="match status" value="1"/>
</dbReference>
<dbReference type="Proteomes" id="UP000467322">
    <property type="component" value="Unassembled WGS sequence"/>
</dbReference>
<feature type="domain" description="AMP-binding enzyme C-terminal" evidence="2">
    <location>
        <begin position="448"/>
        <end position="523"/>
    </location>
</feature>
<dbReference type="PANTHER" id="PTHR43767:SF1">
    <property type="entry name" value="NONRIBOSOMAL PEPTIDE SYNTHASE PES1 (EUROFUNG)-RELATED"/>
    <property type="match status" value="1"/>
</dbReference>
<dbReference type="InterPro" id="IPR020845">
    <property type="entry name" value="AMP-binding_CS"/>
</dbReference>
<dbReference type="InterPro" id="IPR025110">
    <property type="entry name" value="AMP-bd_C"/>
</dbReference>
<gene>
    <name evidence="3" type="ORF">GQE99_20460</name>
</gene>
<name>A0A845M7T1_9RHOB</name>
<evidence type="ECO:0000259" key="2">
    <source>
        <dbReference type="Pfam" id="PF13193"/>
    </source>
</evidence>
<dbReference type="InterPro" id="IPR042099">
    <property type="entry name" value="ANL_N_sf"/>
</dbReference>
<organism evidence="3 4">
    <name type="scientific">Maritimibacter harenae</name>
    <dbReference type="NCBI Taxonomy" id="2606218"/>
    <lineage>
        <taxon>Bacteria</taxon>
        <taxon>Pseudomonadati</taxon>
        <taxon>Pseudomonadota</taxon>
        <taxon>Alphaproteobacteria</taxon>
        <taxon>Rhodobacterales</taxon>
        <taxon>Roseobacteraceae</taxon>
        <taxon>Maritimibacter</taxon>
    </lineage>
</organism>